<evidence type="ECO:0000313" key="3">
    <source>
        <dbReference type="Proteomes" id="UP001159363"/>
    </source>
</evidence>
<evidence type="ECO:0000256" key="1">
    <source>
        <dbReference type="SAM" id="MobiDB-lite"/>
    </source>
</evidence>
<reference evidence="2 3" key="1">
    <citation type="submission" date="2023-02" db="EMBL/GenBank/DDBJ databases">
        <title>LHISI_Scaffold_Assembly.</title>
        <authorList>
            <person name="Stuart O.P."/>
            <person name="Cleave R."/>
            <person name="Magrath M.J.L."/>
            <person name="Mikheyev A.S."/>
        </authorList>
    </citation>
    <scope>NUCLEOTIDE SEQUENCE [LARGE SCALE GENOMIC DNA]</scope>
    <source>
        <strain evidence="2">Daus_M_001</strain>
        <tissue evidence="2">Leg muscle</tissue>
    </source>
</reference>
<sequence length="146" mass="16771">MLLGKLDKISKMYYFVDYCTNGCRLWSPQHENNVVRGCNLRSKTLLKMTPDDKRGSYSGGEDEGKGKDISEGPEVITEGTELDNESVRRSTRERKPPQYLKGYFTLALGAKNFLDDVPLNYEDIKGREDENMWYKAVQEDIDCNEV</sequence>
<comment type="caution">
    <text evidence="2">The sequence shown here is derived from an EMBL/GenBank/DDBJ whole genome shotgun (WGS) entry which is preliminary data.</text>
</comment>
<organism evidence="2 3">
    <name type="scientific">Dryococelus australis</name>
    <dbReference type="NCBI Taxonomy" id="614101"/>
    <lineage>
        <taxon>Eukaryota</taxon>
        <taxon>Metazoa</taxon>
        <taxon>Ecdysozoa</taxon>
        <taxon>Arthropoda</taxon>
        <taxon>Hexapoda</taxon>
        <taxon>Insecta</taxon>
        <taxon>Pterygota</taxon>
        <taxon>Neoptera</taxon>
        <taxon>Polyneoptera</taxon>
        <taxon>Phasmatodea</taxon>
        <taxon>Verophasmatodea</taxon>
        <taxon>Anareolatae</taxon>
        <taxon>Phasmatidae</taxon>
        <taxon>Eurycanthinae</taxon>
        <taxon>Dryococelus</taxon>
    </lineage>
</organism>
<proteinExistence type="predicted"/>
<dbReference type="EMBL" id="JARBHB010000001">
    <property type="protein sequence ID" value="KAJ8897569.1"/>
    <property type="molecule type" value="Genomic_DNA"/>
</dbReference>
<gene>
    <name evidence="2" type="ORF">PR048_002918</name>
</gene>
<evidence type="ECO:0000313" key="2">
    <source>
        <dbReference type="EMBL" id="KAJ8897569.1"/>
    </source>
</evidence>
<dbReference type="Proteomes" id="UP001159363">
    <property type="component" value="Chromosome 1"/>
</dbReference>
<protein>
    <submittedName>
        <fullName evidence="2">Uncharacterized protein</fullName>
    </submittedName>
</protein>
<name>A0ABQ9ILQ1_9NEOP</name>
<feature type="compositionally biased region" description="Basic and acidic residues" evidence="1">
    <location>
        <begin position="85"/>
        <end position="94"/>
    </location>
</feature>
<accession>A0ABQ9ILQ1</accession>
<keyword evidence="3" id="KW-1185">Reference proteome</keyword>
<feature type="region of interest" description="Disordered" evidence="1">
    <location>
        <begin position="49"/>
        <end position="94"/>
    </location>
</feature>